<evidence type="ECO:0000313" key="3">
    <source>
        <dbReference type="Proteomes" id="UP000250235"/>
    </source>
</evidence>
<proteinExistence type="predicted"/>
<dbReference type="Proteomes" id="UP000250235">
    <property type="component" value="Unassembled WGS sequence"/>
</dbReference>
<keyword evidence="3" id="KW-1185">Reference proteome</keyword>
<feature type="compositionally biased region" description="Basic and acidic residues" evidence="1">
    <location>
        <begin position="246"/>
        <end position="257"/>
    </location>
</feature>
<evidence type="ECO:0000256" key="1">
    <source>
        <dbReference type="SAM" id="MobiDB-lite"/>
    </source>
</evidence>
<feature type="region of interest" description="Disordered" evidence="1">
    <location>
        <begin position="207"/>
        <end position="265"/>
    </location>
</feature>
<accession>A0A2Z7A612</accession>
<dbReference type="OrthoDB" id="1751168at2759"/>
<organism evidence="2 3">
    <name type="scientific">Dorcoceras hygrometricum</name>
    <dbReference type="NCBI Taxonomy" id="472368"/>
    <lineage>
        <taxon>Eukaryota</taxon>
        <taxon>Viridiplantae</taxon>
        <taxon>Streptophyta</taxon>
        <taxon>Embryophyta</taxon>
        <taxon>Tracheophyta</taxon>
        <taxon>Spermatophyta</taxon>
        <taxon>Magnoliopsida</taxon>
        <taxon>eudicotyledons</taxon>
        <taxon>Gunneridae</taxon>
        <taxon>Pentapetalae</taxon>
        <taxon>asterids</taxon>
        <taxon>lamiids</taxon>
        <taxon>Lamiales</taxon>
        <taxon>Gesneriaceae</taxon>
        <taxon>Didymocarpoideae</taxon>
        <taxon>Trichosporeae</taxon>
        <taxon>Loxocarpinae</taxon>
        <taxon>Dorcoceras</taxon>
    </lineage>
</organism>
<protein>
    <submittedName>
        <fullName evidence="2">Uncharacterized protein</fullName>
    </submittedName>
</protein>
<reference evidence="2 3" key="1">
    <citation type="journal article" date="2015" name="Proc. Natl. Acad. Sci. U.S.A.">
        <title>The resurrection genome of Boea hygrometrica: A blueprint for survival of dehydration.</title>
        <authorList>
            <person name="Xiao L."/>
            <person name="Yang G."/>
            <person name="Zhang L."/>
            <person name="Yang X."/>
            <person name="Zhao S."/>
            <person name="Ji Z."/>
            <person name="Zhou Q."/>
            <person name="Hu M."/>
            <person name="Wang Y."/>
            <person name="Chen M."/>
            <person name="Xu Y."/>
            <person name="Jin H."/>
            <person name="Xiao X."/>
            <person name="Hu G."/>
            <person name="Bao F."/>
            <person name="Hu Y."/>
            <person name="Wan P."/>
            <person name="Li L."/>
            <person name="Deng X."/>
            <person name="Kuang T."/>
            <person name="Xiang C."/>
            <person name="Zhu J.K."/>
            <person name="Oliver M.J."/>
            <person name="He Y."/>
        </authorList>
    </citation>
    <scope>NUCLEOTIDE SEQUENCE [LARGE SCALE GENOMIC DNA]</scope>
    <source>
        <strain evidence="3">cv. XS01</strain>
    </source>
</reference>
<dbReference type="AlphaFoldDB" id="A0A2Z7A612"/>
<gene>
    <name evidence="2" type="ORF">F511_23905</name>
</gene>
<feature type="region of interest" description="Disordered" evidence="1">
    <location>
        <begin position="450"/>
        <end position="490"/>
    </location>
</feature>
<dbReference type="EMBL" id="KV018510">
    <property type="protein sequence ID" value="KZV16906.1"/>
    <property type="molecule type" value="Genomic_DNA"/>
</dbReference>
<name>A0A2Z7A612_9LAMI</name>
<feature type="compositionally biased region" description="Polar residues" evidence="1">
    <location>
        <begin position="451"/>
        <end position="468"/>
    </location>
</feature>
<sequence>MACSPFINTLQVDFASVLAMEHTCMVRMFKSLEDTGLRGFLEGTTYVFENAVTEIFANAKVVAGTIISTVCNRKLAVIEDIFSATFKLSNEGLTVLADIQKATIIKMQHKFSATEMPFKISGKKREMHFEYRLLHDIVAKSLCEKAGSFDSVTCEKFEFMTAIFAGISVKWGRILFQILLGMLQNSKKQSRGYTVLTSRSVQAYIKQNQDIIPEGEPSTREDTSSNPETSLPHQEKPAETKSLAVVKEKAKNNPKKKDGGKKKWTKKVIEMATQTAEQQTVEERRNVAPTNFDYEEVSELDSCPLVTRRRRREQTSVSSDSESTISMPLKDFMKKRLTQRPHPQTGWTAATFASQLDPNPVSPTEPEGTADDQMVQGSCGNHFEKDLEFDARKEHEEQQDQEFIADERAIQNEPIPVEEYCQLLFTSAWNNVFARMTMFEEWLNFRREGAEQTTSPQLDHLGNETQEMNSHEHQSQENEPAIQTDGHRTEENEHQALDELVQGSNQTLEDSPVVFVPSDQHDSDHQGPAPTNLQLIASASVDTSTLQLLDTAAQSLTALSTRVSSFDQEYSCIRDDTNITRHHTILMRDQLKNVVDRLYIKIDVLERTLTQRMAYELAVVKSQLSIPVEGLREFGAAKKG</sequence>
<evidence type="ECO:0000313" key="2">
    <source>
        <dbReference type="EMBL" id="KZV16906.1"/>
    </source>
</evidence>